<gene>
    <name evidence="1" type="ORF">ACOLOM_LOCUS12343</name>
</gene>
<proteinExistence type="predicted"/>
<evidence type="ECO:0000313" key="2">
    <source>
        <dbReference type="Proteomes" id="UP000789525"/>
    </source>
</evidence>
<accession>A0ACA9QE67</accession>
<dbReference type="Proteomes" id="UP000789525">
    <property type="component" value="Unassembled WGS sequence"/>
</dbReference>
<protein>
    <submittedName>
        <fullName evidence="1">15051_t:CDS:1</fullName>
    </submittedName>
</protein>
<reference evidence="1" key="1">
    <citation type="submission" date="2021-06" db="EMBL/GenBank/DDBJ databases">
        <authorList>
            <person name="Kallberg Y."/>
            <person name="Tangrot J."/>
            <person name="Rosling A."/>
        </authorList>
    </citation>
    <scope>NUCLEOTIDE SEQUENCE</scope>
    <source>
        <strain evidence="1">CL356</strain>
    </source>
</reference>
<feature type="non-terminal residue" evidence="1">
    <location>
        <position position="1"/>
    </location>
</feature>
<dbReference type="EMBL" id="CAJVPT010049542">
    <property type="protein sequence ID" value="CAG8744202.1"/>
    <property type="molecule type" value="Genomic_DNA"/>
</dbReference>
<evidence type="ECO:0000313" key="1">
    <source>
        <dbReference type="EMBL" id="CAG8744202.1"/>
    </source>
</evidence>
<sequence length="168" mass="19963">DDLETLHSAILVSRQWCQNIMPILWKRPFTIKAENLSLSRLSKIIPVYLKLLSEDIVSVEFKERFFYFFNEEIKKPIFNYSSFLRELDIKKLYDAISESSEIFMTDNKLDTEIELAKLSFAQTEEKEELEWTMETVYSNETYCGQLYLVEESTYNGHVEHESTRESEI</sequence>
<organism evidence="1 2">
    <name type="scientific">Acaulospora colombiana</name>
    <dbReference type="NCBI Taxonomy" id="27376"/>
    <lineage>
        <taxon>Eukaryota</taxon>
        <taxon>Fungi</taxon>
        <taxon>Fungi incertae sedis</taxon>
        <taxon>Mucoromycota</taxon>
        <taxon>Glomeromycotina</taxon>
        <taxon>Glomeromycetes</taxon>
        <taxon>Diversisporales</taxon>
        <taxon>Acaulosporaceae</taxon>
        <taxon>Acaulospora</taxon>
    </lineage>
</organism>
<name>A0ACA9QE67_9GLOM</name>
<keyword evidence="2" id="KW-1185">Reference proteome</keyword>
<feature type="non-terminal residue" evidence="1">
    <location>
        <position position="168"/>
    </location>
</feature>
<comment type="caution">
    <text evidence="1">The sequence shown here is derived from an EMBL/GenBank/DDBJ whole genome shotgun (WGS) entry which is preliminary data.</text>
</comment>